<accession>A0A0W0FMY9</accession>
<dbReference type="Proteomes" id="UP000054988">
    <property type="component" value="Unassembled WGS sequence"/>
</dbReference>
<feature type="compositionally biased region" description="Acidic residues" evidence="1">
    <location>
        <begin position="137"/>
        <end position="146"/>
    </location>
</feature>
<protein>
    <submittedName>
        <fullName evidence="2">Uncharacterized protein</fullName>
    </submittedName>
</protein>
<name>A0A0W0FMY9_MONRR</name>
<sequence>MSNASTSSSSSSTSSSQSAGGLSLVPTVLGEGCYGENITYQHGLYPNPYQLLHIFNSGHLFFLQSQCHLFEKIIDSCNLEIANQVMYACNYCIELEGPITVPSLFPYQSHLSMPPPQIPEHCQSTLIPSPSASSTSSDDELTETDTSDQTSTTLRAFSLGSPLNLKPSKTDSHPESPPLPVRPPNPLPRTPSFILTPLLIPTSNLRSSRPITPLPETLNLQPPLTPEVFRHLKHRFLPEVNIIPTVGGADLFEEGKDEDREN</sequence>
<reference evidence="2 3" key="1">
    <citation type="submission" date="2015-12" db="EMBL/GenBank/DDBJ databases">
        <title>Draft genome sequence of Moniliophthora roreri, the causal agent of frosty pod rot of cacao.</title>
        <authorList>
            <person name="Aime M.C."/>
            <person name="Diaz-Valderrama J.R."/>
            <person name="Kijpornyongpan T."/>
            <person name="Phillips-Mora W."/>
        </authorList>
    </citation>
    <scope>NUCLEOTIDE SEQUENCE [LARGE SCALE GENOMIC DNA]</scope>
    <source>
        <strain evidence="2 3">MCA 2952</strain>
    </source>
</reference>
<comment type="caution">
    <text evidence="2">The sequence shown here is derived from an EMBL/GenBank/DDBJ whole genome shotgun (WGS) entry which is preliminary data.</text>
</comment>
<organism evidence="2 3">
    <name type="scientific">Moniliophthora roreri</name>
    <name type="common">Frosty pod rot fungus</name>
    <name type="synonym">Monilia roreri</name>
    <dbReference type="NCBI Taxonomy" id="221103"/>
    <lineage>
        <taxon>Eukaryota</taxon>
        <taxon>Fungi</taxon>
        <taxon>Dikarya</taxon>
        <taxon>Basidiomycota</taxon>
        <taxon>Agaricomycotina</taxon>
        <taxon>Agaricomycetes</taxon>
        <taxon>Agaricomycetidae</taxon>
        <taxon>Agaricales</taxon>
        <taxon>Marasmiineae</taxon>
        <taxon>Marasmiaceae</taxon>
        <taxon>Moniliophthora</taxon>
    </lineage>
</organism>
<feature type="region of interest" description="Disordered" evidence="1">
    <location>
        <begin position="1"/>
        <end position="21"/>
    </location>
</feature>
<feature type="region of interest" description="Disordered" evidence="1">
    <location>
        <begin position="116"/>
        <end position="193"/>
    </location>
</feature>
<evidence type="ECO:0000256" key="1">
    <source>
        <dbReference type="SAM" id="MobiDB-lite"/>
    </source>
</evidence>
<dbReference type="EMBL" id="LATX01001829">
    <property type="protein sequence ID" value="KTB37678.1"/>
    <property type="molecule type" value="Genomic_DNA"/>
</dbReference>
<dbReference type="AlphaFoldDB" id="A0A0W0FMY9"/>
<feature type="compositionally biased region" description="Pro residues" evidence="1">
    <location>
        <begin position="175"/>
        <end position="189"/>
    </location>
</feature>
<feature type="compositionally biased region" description="Low complexity" evidence="1">
    <location>
        <begin position="123"/>
        <end position="136"/>
    </location>
</feature>
<evidence type="ECO:0000313" key="2">
    <source>
        <dbReference type="EMBL" id="KTB37678.1"/>
    </source>
</evidence>
<evidence type="ECO:0000313" key="3">
    <source>
        <dbReference type="Proteomes" id="UP000054988"/>
    </source>
</evidence>
<proteinExistence type="predicted"/>
<gene>
    <name evidence="2" type="ORF">WG66_9739</name>
</gene>